<comment type="subcellular location">
    <subcellularLocation>
        <location evidence="14">Cytoplasm</location>
    </subcellularLocation>
</comment>
<evidence type="ECO:0000256" key="9">
    <source>
        <dbReference type="ARBA" id="ARBA00023014"/>
    </source>
</evidence>
<dbReference type="GO" id="GO:0046872">
    <property type="term" value="F:metal ion binding"/>
    <property type="evidence" value="ECO:0007669"/>
    <property type="project" value="UniProtKB-KW"/>
</dbReference>
<dbReference type="InterPro" id="IPR005839">
    <property type="entry name" value="Methylthiotransferase"/>
</dbReference>
<evidence type="ECO:0000256" key="10">
    <source>
        <dbReference type="ARBA" id="ARBA00033765"/>
    </source>
</evidence>
<feature type="binding site" evidence="14">
    <location>
        <position position="146"/>
    </location>
    <ligand>
        <name>[4Fe-4S] cluster</name>
        <dbReference type="ChEBI" id="CHEBI:49883"/>
        <label>2</label>
        <note>4Fe-4S-S-AdoMet</note>
    </ligand>
</feature>
<dbReference type="OrthoDB" id="9805215at2"/>
<dbReference type="PROSITE" id="PS01278">
    <property type="entry name" value="MTTASE_RADICAL"/>
    <property type="match status" value="1"/>
</dbReference>
<comment type="function">
    <text evidence="1 14">Catalyzes the methylthiolation of N6-(dimethylallyl)adenosine (i(6)A), leading to the formation of 2-methylthio-N6-(dimethylallyl)adenosine (ms(2)i(6)A) at position 37 in tRNAs that read codons beginning with uridine.</text>
</comment>
<keyword evidence="3 14" id="KW-0963">Cytoplasm</keyword>
<comment type="caution">
    <text evidence="14">Lacks conserved residue(s) required for the propagation of feature annotation.</text>
</comment>
<dbReference type="InterPro" id="IPR006638">
    <property type="entry name" value="Elp3/MiaA/NifB-like_rSAM"/>
</dbReference>
<evidence type="ECO:0000256" key="11">
    <source>
        <dbReference type="ARBA" id="ARBA00068570"/>
    </source>
</evidence>
<dbReference type="InterPro" id="IPR020612">
    <property type="entry name" value="Methylthiotransferase_CS"/>
</dbReference>
<proteinExistence type="inferred from homology"/>
<feature type="domain" description="MTTase N-terminal" evidence="16">
    <location>
        <begin position="1"/>
        <end position="109"/>
    </location>
</feature>
<dbReference type="SFLD" id="SFLDG01082">
    <property type="entry name" value="B12-binding_domain_containing"/>
    <property type="match status" value="1"/>
</dbReference>
<dbReference type="NCBIfam" id="TIGR01574">
    <property type="entry name" value="miaB-methiolase"/>
    <property type="match status" value="1"/>
</dbReference>
<comment type="subunit">
    <text evidence="14">Monomer.</text>
</comment>
<evidence type="ECO:0000259" key="17">
    <source>
        <dbReference type="PROSITE" id="PS51918"/>
    </source>
</evidence>
<dbReference type="SMART" id="SM00729">
    <property type="entry name" value="Elp3"/>
    <property type="match status" value="1"/>
</dbReference>
<evidence type="ECO:0000313" key="19">
    <source>
        <dbReference type="Proteomes" id="UP000319897"/>
    </source>
</evidence>
<dbReference type="PROSITE" id="PS50926">
    <property type="entry name" value="TRAM"/>
    <property type="match status" value="1"/>
</dbReference>
<dbReference type="SUPFAM" id="SSF102114">
    <property type="entry name" value="Radical SAM enzymes"/>
    <property type="match status" value="1"/>
</dbReference>
<dbReference type="InterPro" id="IPR002792">
    <property type="entry name" value="TRAM_dom"/>
</dbReference>
<evidence type="ECO:0000313" key="18">
    <source>
        <dbReference type="EMBL" id="TPE63987.1"/>
    </source>
</evidence>
<dbReference type="InterPro" id="IPR023404">
    <property type="entry name" value="rSAM_horseshoe"/>
</dbReference>
<evidence type="ECO:0000256" key="13">
    <source>
        <dbReference type="ARBA" id="ARBA00081141"/>
    </source>
</evidence>
<dbReference type="CDD" id="cd01335">
    <property type="entry name" value="Radical_SAM"/>
    <property type="match status" value="1"/>
</dbReference>
<dbReference type="PROSITE" id="PS51918">
    <property type="entry name" value="RADICAL_SAM"/>
    <property type="match status" value="1"/>
</dbReference>
<dbReference type="Gene3D" id="3.40.50.12160">
    <property type="entry name" value="Methylthiotransferase, N-terminal domain"/>
    <property type="match status" value="1"/>
</dbReference>
<comment type="cofactor">
    <cofactor evidence="14">
        <name>[4Fe-4S] cluster</name>
        <dbReference type="ChEBI" id="CHEBI:49883"/>
    </cofactor>
    <text evidence="14">Binds 2 [4Fe-4S] clusters. One cluster is coordinated with 3 cysteines and an exchangeable S-adenosyl-L-methionine.</text>
</comment>
<dbReference type="SFLD" id="SFLDS00029">
    <property type="entry name" value="Radical_SAM"/>
    <property type="match status" value="1"/>
</dbReference>
<evidence type="ECO:0000259" key="15">
    <source>
        <dbReference type="PROSITE" id="PS50926"/>
    </source>
</evidence>
<dbReference type="PROSITE" id="PS51449">
    <property type="entry name" value="MTTASE_N"/>
    <property type="match status" value="1"/>
</dbReference>
<dbReference type="GO" id="GO:0035597">
    <property type="term" value="F:tRNA-2-methylthio-N(6)-dimethylallyladenosine(37) synthase activity"/>
    <property type="evidence" value="ECO:0007669"/>
    <property type="project" value="UniProtKB-EC"/>
</dbReference>
<dbReference type="Pfam" id="PF01938">
    <property type="entry name" value="TRAM"/>
    <property type="match status" value="1"/>
</dbReference>
<evidence type="ECO:0000256" key="2">
    <source>
        <dbReference type="ARBA" id="ARBA00022485"/>
    </source>
</evidence>
<name>A0A501XV59_9SPHN</name>
<organism evidence="18 19">
    <name type="scientific">Sandaracinobacter neustonicus</name>
    <dbReference type="NCBI Taxonomy" id="1715348"/>
    <lineage>
        <taxon>Bacteria</taxon>
        <taxon>Pseudomonadati</taxon>
        <taxon>Pseudomonadota</taxon>
        <taxon>Alphaproteobacteria</taxon>
        <taxon>Sphingomonadales</taxon>
        <taxon>Sphingosinicellaceae</taxon>
        <taxon>Sandaracinobacter</taxon>
    </lineage>
</organism>
<comment type="catalytic activity">
    <reaction evidence="14">
        <text>N(6)-dimethylallyladenosine(37) in tRNA + (sulfur carrier)-SH + AH2 + 2 S-adenosyl-L-methionine = 2-methylsulfanyl-N(6)-dimethylallyladenosine(37) in tRNA + (sulfur carrier)-H + 5'-deoxyadenosine + L-methionine + A + S-adenosyl-L-homocysteine + 2 H(+)</text>
        <dbReference type="Rhea" id="RHEA:37067"/>
        <dbReference type="Rhea" id="RHEA-COMP:10375"/>
        <dbReference type="Rhea" id="RHEA-COMP:10376"/>
        <dbReference type="Rhea" id="RHEA-COMP:14737"/>
        <dbReference type="Rhea" id="RHEA-COMP:14739"/>
        <dbReference type="ChEBI" id="CHEBI:13193"/>
        <dbReference type="ChEBI" id="CHEBI:15378"/>
        <dbReference type="ChEBI" id="CHEBI:17319"/>
        <dbReference type="ChEBI" id="CHEBI:17499"/>
        <dbReference type="ChEBI" id="CHEBI:29917"/>
        <dbReference type="ChEBI" id="CHEBI:57844"/>
        <dbReference type="ChEBI" id="CHEBI:57856"/>
        <dbReference type="ChEBI" id="CHEBI:59789"/>
        <dbReference type="ChEBI" id="CHEBI:64428"/>
        <dbReference type="ChEBI" id="CHEBI:74415"/>
        <dbReference type="ChEBI" id="CHEBI:74417"/>
        <dbReference type="EC" id="2.8.4.3"/>
    </reaction>
</comment>
<protein>
    <recommendedName>
        <fullName evidence="11 14">tRNA-2-methylthio-N(6)-dimethylallyladenosine synthase</fullName>
        <ecNumber evidence="10 14">2.8.4.3</ecNumber>
    </recommendedName>
    <alternativeName>
        <fullName evidence="13 14">(Dimethylallyl)adenosine tRNA methylthiotransferase MiaB</fullName>
    </alternativeName>
    <alternativeName>
        <fullName evidence="12 14">tRNA-i(6)A37 methylthiotransferase</fullName>
    </alternativeName>
</protein>
<feature type="binding site" evidence="14">
    <location>
        <position position="153"/>
    </location>
    <ligand>
        <name>[4Fe-4S] cluster</name>
        <dbReference type="ChEBI" id="CHEBI:49883"/>
        <label>2</label>
        <note>4Fe-4S-S-AdoMet</note>
    </ligand>
</feature>
<evidence type="ECO:0000256" key="6">
    <source>
        <dbReference type="ARBA" id="ARBA00022694"/>
    </source>
</evidence>
<keyword evidence="8 14" id="KW-0408">Iron</keyword>
<dbReference type="PANTHER" id="PTHR43020:SF2">
    <property type="entry name" value="MITOCHONDRIAL TRNA METHYLTHIOTRANSFERASE CDK5RAP1"/>
    <property type="match status" value="1"/>
</dbReference>
<dbReference type="Pfam" id="PF04055">
    <property type="entry name" value="Radical_SAM"/>
    <property type="match status" value="1"/>
</dbReference>
<comment type="caution">
    <text evidence="18">The sequence shown here is derived from an EMBL/GenBank/DDBJ whole genome shotgun (WGS) entry which is preliminary data.</text>
</comment>
<accession>A0A501XV59</accession>
<dbReference type="InterPro" id="IPR006463">
    <property type="entry name" value="MiaB_methiolase"/>
</dbReference>
<dbReference type="GO" id="GO:0051539">
    <property type="term" value="F:4 iron, 4 sulfur cluster binding"/>
    <property type="evidence" value="ECO:0007669"/>
    <property type="project" value="UniProtKB-UniRule"/>
</dbReference>
<comment type="similarity">
    <text evidence="14">Belongs to the methylthiotransferase family. MiaB subfamily.</text>
</comment>
<sequence>MNVYDAERMSEALQAHGMAESGESDGETADVLILNTCHIREKAAEKLYHEVGRISARAREDGRKPVIAVTGCVAQAEGAEIIRRAKAVDLVVGPQAYHRLPELLARQSAGETGLVDLDMPISPKFDVLPARRKRGPSAFLTVQEGCDKFCAFCVVPYTRGGEASRPLDAILAEARQLVEGGVREITLLGQNVNAWADGNKGFGQMVEAIAALPGVDRIRYTTSHPRDVTEAMIRAHADIPQLMPYLHLPVQSGSDRVLAAMNRKHDRDFYFGLIDRFRAARPDLAITSDFIVGFPGETEADFADTLSLVERVGYAQAFSFKYSPRLGTPAAERTDQIDEDVKSERLHRLQTLLQEQSLAFNRQSVGSSCDILIERRGRHAGQWIGKSPWLQSVVVTDPSLSVGDLVRVELVSAGPNSLEGHLLTMKTAA</sequence>
<dbReference type="PANTHER" id="PTHR43020">
    <property type="entry name" value="CDK5 REGULATORY SUBUNIT-ASSOCIATED PROTEIN 1"/>
    <property type="match status" value="1"/>
</dbReference>
<keyword evidence="7 14" id="KW-0479">Metal-binding</keyword>
<dbReference type="InterPro" id="IPR038135">
    <property type="entry name" value="Methylthiotransferase_N_sf"/>
</dbReference>
<dbReference type="Pfam" id="PF00919">
    <property type="entry name" value="UPF0004"/>
    <property type="match status" value="1"/>
</dbReference>
<dbReference type="InterPro" id="IPR007197">
    <property type="entry name" value="rSAM"/>
</dbReference>
<dbReference type="FunFam" id="3.80.30.20:FF:000001">
    <property type="entry name" value="tRNA-2-methylthio-N(6)-dimethylallyladenosine synthase 2"/>
    <property type="match status" value="1"/>
</dbReference>
<keyword evidence="6 14" id="KW-0819">tRNA processing</keyword>
<keyword evidence="5 14" id="KW-0949">S-adenosyl-L-methionine</keyword>
<evidence type="ECO:0000256" key="8">
    <source>
        <dbReference type="ARBA" id="ARBA00023004"/>
    </source>
</evidence>
<dbReference type="InterPro" id="IPR058240">
    <property type="entry name" value="rSAM_sf"/>
</dbReference>
<gene>
    <name evidence="14 18" type="primary">miaB</name>
    <name evidence="18" type="ORF">FJQ54_03900</name>
</gene>
<keyword evidence="2 14" id="KW-0004">4Fe-4S</keyword>
<evidence type="ECO:0000256" key="5">
    <source>
        <dbReference type="ARBA" id="ARBA00022691"/>
    </source>
</evidence>
<keyword evidence="19" id="KW-1185">Reference proteome</keyword>
<evidence type="ECO:0000256" key="4">
    <source>
        <dbReference type="ARBA" id="ARBA00022679"/>
    </source>
</evidence>
<reference evidence="18 19" key="1">
    <citation type="submission" date="2019-06" db="EMBL/GenBank/DDBJ databases">
        <authorList>
            <person name="Lee I."/>
            <person name="Jang G.I."/>
            <person name="Hwang C.Y."/>
        </authorList>
    </citation>
    <scope>NUCLEOTIDE SEQUENCE [LARGE SCALE GENOMIC DNA]</scope>
    <source>
        <strain evidence="18 19">PAMC 28131</strain>
    </source>
</reference>
<dbReference type="EC" id="2.8.4.3" evidence="10 14"/>
<evidence type="ECO:0000256" key="1">
    <source>
        <dbReference type="ARBA" id="ARBA00003234"/>
    </source>
</evidence>
<dbReference type="HAMAP" id="MF_01864">
    <property type="entry name" value="tRNA_metthiotr_MiaB"/>
    <property type="match status" value="1"/>
</dbReference>
<evidence type="ECO:0000259" key="16">
    <source>
        <dbReference type="PROSITE" id="PS51449"/>
    </source>
</evidence>
<feature type="domain" description="TRAM" evidence="15">
    <location>
        <begin position="362"/>
        <end position="424"/>
    </location>
</feature>
<dbReference type="SFLD" id="SFLDG01061">
    <property type="entry name" value="methylthiotransferase"/>
    <property type="match status" value="1"/>
</dbReference>
<dbReference type="GO" id="GO:0005829">
    <property type="term" value="C:cytosol"/>
    <property type="evidence" value="ECO:0007669"/>
    <property type="project" value="TreeGrafter"/>
</dbReference>
<dbReference type="FunFam" id="3.40.50.12160:FF:000003">
    <property type="entry name" value="CDK5 regulatory subunit-associated protein 1"/>
    <property type="match status" value="1"/>
</dbReference>
<evidence type="ECO:0000256" key="14">
    <source>
        <dbReference type="HAMAP-Rule" id="MF_01864"/>
    </source>
</evidence>
<feature type="domain" description="Radical SAM core" evidence="17">
    <location>
        <begin position="132"/>
        <end position="359"/>
    </location>
</feature>
<keyword evidence="4 14" id="KW-0808">Transferase</keyword>
<dbReference type="AlphaFoldDB" id="A0A501XV59"/>
<evidence type="ECO:0000256" key="7">
    <source>
        <dbReference type="ARBA" id="ARBA00022723"/>
    </source>
</evidence>
<dbReference type="Gene3D" id="3.80.30.20">
    <property type="entry name" value="tm_1862 like domain"/>
    <property type="match status" value="1"/>
</dbReference>
<dbReference type="EMBL" id="VFSU01000011">
    <property type="protein sequence ID" value="TPE63987.1"/>
    <property type="molecule type" value="Genomic_DNA"/>
</dbReference>
<evidence type="ECO:0000256" key="12">
    <source>
        <dbReference type="ARBA" id="ARBA00080698"/>
    </source>
</evidence>
<feature type="binding site" evidence="14">
    <location>
        <position position="150"/>
    </location>
    <ligand>
        <name>[4Fe-4S] cluster</name>
        <dbReference type="ChEBI" id="CHEBI:49883"/>
        <label>2</label>
        <note>4Fe-4S-S-AdoMet</note>
    </ligand>
</feature>
<keyword evidence="9 14" id="KW-0411">Iron-sulfur</keyword>
<evidence type="ECO:0000256" key="3">
    <source>
        <dbReference type="ARBA" id="ARBA00022490"/>
    </source>
</evidence>
<dbReference type="InterPro" id="IPR013848">
    <property type="entry name" value="Methylthiotransferase_N"/>
</dbReference>
<dbReference type="NCBIfam" id="TIGR00089">
    <property type="entry name" value="MiaB/RimO family radical SAM methylthiotransferase"/>
    <property type="match status" value="1"/>
</dbReference>
<dbReference type="Proteomes" id="UP000319897">
    <property type="component" value="Unassembled WGS sequence"/>
</dbReference>